<gene>
    <name evidence="6" type="ORF">RHSIM_Rhsim03G0017600</name>
</gene>
<dbReference type="InterPro" id="IPR048278">
    <property type="entry name" value="PFN"/>
</dbReference>
<comment type="caution">
    <text evidence="6">The sequence shown here is derived from an EMBL/GenBank/DDBJ whole genome shotgun (WGS) entry which is preliminary data.</text>
</comment>
<keyword evidence="3" id="KW-0963">Cytoplasm</keyword>
<evidence type="ECO:0000256" key="3">
    <source>
        <dbReference type="ARBA" id="ARBA00022490"/>
    </source>
</evidence>
<keyword evidence="5" id="KW-0206">Cytoskeleton</keyword>
<dbReference type="Proteomes" id="UP000626092">
    <property type="component" value="Unassembled WGS sequence"/>
</dbReference>
<dbReference type="InterPro" id="IPR005455">
    <property type="entry name" value="PFN_euk"/>
</dbReference>
<sequence length="135" mass="15122">MADEGDYSDGWDEAPPATFKPKEITAIMNDFAEPGTLAPTGLYLGGTKYTVIDPRRSRGCHKRKEVIMRPFELMKHSDTISFMICSHTKKAFSNVSTLNRLVGVWFSARVVIATVTWFRVCRVESMPVCVLFAGI</sequence>
<keyword evidence="4" id="KW-0009">Actin-binding</keyword>
<name>A0A834HC10_RHOSS</name>
<evidence type="ECO:0000313" key="7">
    <source>
        <dbReference type="Proteomes" id="UP000626092"/>
    </source>
</evidence>
<organism evidence="6 7">
    <name type="scientific">Rhododendron simsii</name>
    <name type="common">Sims's rhododendron</name>
    <dbReference type="NCBI Taxonomy" id="118357"/>
    <lineage>
        <taxon>Eukaryota</taxon>
        <taxon>Viridiplantae</taxon>
        <taxon>Streptophyta</taxon>
        <taxon>Embryophyta</taxon>
        <taxon>Tracheophyta</taxon>
        <taxon>Spermatophyta</taxon>
        <taxon>Magnoliopsida</taxon>
        <taxon>eudicotyledons</taxon>
        <taxon>Gunneridae</taxon>
        <taxon>Pentapetalae</taxon>
        <taxon>asterids</taxon>
        <taxon>Ericales</taxon>
        <taxon>Ericaceae</taxon>
        <taxon>Ericoideae</taxon>
        <taxon>Rhodoreae</taxon>
        <taxon>Rhododendron</taxon>
    </lineage>
</organism>
<keyword evidence="7" id="KW-1185">Reference proteome</keyword>
<reference evidence="6" key="1">
    <citation type="submission" date="2019-11" db="EMBL/GenBank/DDBJ databases">
        <authorList>
            <person name="Liu Y."/>
            <person name="Hou J."/>
            <person name="Li T.-Q."/>
            <person name="Guan C.-H."/>
            <person name="Wu X."/>
            <person name="Wu H.-Z."/>
            <person name="Ling F."/>
            <person name="Zhang R."/>
            <person name="Shi X.-G."/>
            <person name="Ren J.-P."/>
            <person name="Chen E.-F."/>
            <person name="Sun J.-M."/>
        </authorList>
    </citation>
    <scope>NUCLEOTIDE SEQUENCE</scope>
    <source>
        <strain evidence="6">Adult_tree_wgs_1</strain>
        <tissue evidence="6">Leaves</tissue>
    </source>
</reference>
<proteinExistence type="inferred from homology"/>
<dbReference type="Gene3D" id="3.30.450.30">
    <property type="entry name" value="Dynein light chain 2a, cytoplasmic"/>
    <property type="match status" value="1"/>
</dbReference>
<comment type="similarity">
    <text evidence="2">Belongs to the profilin family.</text>
</comment>
<dbReference type="Pfam" id="PF00235">
    <property type="entry name" value="Profilin"/>
    <property type="match status" value="1"/>
</dbReference>
<dbReference type="SUPFAM" id="SSF55770">
    <property type="entry name" value="Profilin (actin-binding protein)"/>
    <property type="match status" value="1"/>
</dbReference>
<evidence type="ECO:0000256" key="5">
    <source>
        <dbReference type="ARBA" id="ARBA00023212"/>
    </source>
</evidence>
<evidence type="ECO:0000256" key="4">
    <source>
        <dbReference type="ARBA" id="ARBA00023203"/>
    </source>
</evidence>
<protein>
    <submittedName>
        <fullName evidence="6">Uncharacterized protein</fullName>
    </submittedName>
</protein>
<evidence type="ECO:0000256" key="1">
    <source>
        <dbReference type="ARBA" id="ARBA00004245"/>
    </source>
</evidence>
<dbReference type="GO" id="GO:0005856">
    <property type="term" value="C:cytoskeleton"/>
    <property type="evidence" value="ECO:0007669"/>
    <property type="project" value="UniProtKB-SubCell"/>
</dbReference>
<dbReference type="InterPro" id="IPR036140">
    <property type="entry name" value="PFN_sf"/>
</dbReference>
<dbReference type="GO" id="GO:0003779">
    <property type="term" value="F:actin binding"/>
    <property type="evidence" value="ECO:0007669"/>
    <property type="project" value="UniProtKB-KW"/>
</dbReference>
<dbReference type="AlphaFoldDB" id="A0A834HC10"/>
<comment type="subcellular location">
    <subcellularLocation>
        <location evidence="1">Cytoplasm</location>
        <location evidence="1">Cytoskeleton</location>
    </subcellularLocation>
</comment>
<evidence type="ECO:0000256" key="2">
    <source>
        <dbReference type="ARBA" id="ARBA00010058"/>
    </source>
</evidence>
<accession>A0A834HC10</accession>
<evidence type="ECO:0000313" key="6">
    <source>
        <dbReference type="EMBL" id="KAF7148374.1"/>
    </source>
</evidence>
<dbReference type="OrthoDB" id="10322254at2759"/>
<dbReference type="PRINTS" id="PR00392">
    <property type="entry name" value="PROFILIN"/>
</dbReference>
<dbReference type="EMBL" id="WJXA01000003">
    <property type="protein sequence ID" value="KAF7148374.1"/>
    <property type="molecule type" value="Genomic_DNA"/>
</dbReference>